<dbReference type="RefSeq" id="WP_113953956.1">
    <property type="nucleotide sequence ID" value="NZ_QNRT01000002.1"/>
</dbReference>
<evidence type="ECO:0000313" key="3">
    <source>
        <dbReference type="Proteomes" id="UP000253083"/>
    </source>
</evidence>
<dbReference type="EMBL" id="QNRT01000002">
    <property type="protein sequence ID" value="RBP51165.1"/>
    <property type="molecule type" value="Genomic_DNA"/>
</dbReference>
<dbReference type="AlphaFoldDB" id="A0A395JL59"/>
<dbReference type="Gene3D" id="3.30.1380.20">
    <property type="entry name" value="Trafficking protein particle complex subunit 3"/>
    <property type="match status" value="1"/>
</dbReference>
<proteinExistence type="predicted"/>
<organism evidence="2 3">
    <name type="scientific">Arenicella xantha</name>
    <dbReference type="NCBI Taxonomy" id="644221"/>
    <lineage>
        <taxon>Bacteria</taxon>
        <taxon>Pseudomonadati</taxon>
        <taxon>Pseudomonadota</taxon>
        <taxon>Gammaproteobacteria</taxon>
        <taxon>Arenicellales</taxon>
        <taxon>Arenicellaceae</taxon>
        <taxon>Arenicella</taxon>
    </lineage>
</organism>
<accession>A0A395JL59</accession>
<feature type="compositionally biased region" description="Low complexity" evidence="1">
    <location>
        <begin position="83"/>
        <end position="98"/>
    </location>
</feature>
<sequence length="256" mass="27573">MKFSCALETASDSIRLVKVVSYLIKADYRLMSQRQEPSKKGGHVIYVVAESMSGKPQDTIIEDLSSIEGCTLLKIKFAESKSGAKSSSKSGTQSSGATPSNTSASADPVSIAEEKRVLAKIGEKYPKIVPIVKSYAASLESDVRNERLRTLGSKVGAGIYQRDYDLGSPLKISKALSRELRPALKEFCKVETDEQSVVLMNCPFCADKSSDPVCCEFVAGYISGFLGSNPAVGQCEVSETNCGSETNNDCTFFIDV</sequence>
<gene>
    <name evidence="2" type="ORF">DFR28_102584</name>
</gene>
<dbReference type="InParanoid" id="A0A395JL59"/>
<dbReference type="Proteomes" id="UP000253083">
    <property type="component" value="Unassembled WGS sequence"/>
</dbReference>
<dbReference type="SUPFAM" id="SSF111126">
    <property type="entry name" value="Ligand-binding domain in the NO signalling and Golgi transport"/>
    <property type="match status" value="1"/>
</dbReference>
<reference evidence="2 3" key="1">
    <citation type="submission" date="2018-06" db="EMBL/GenBank/DDBJ databases">
        <title>Genomic Encyclopedia of Type Strains, Phase IV (KMG-IV): sequencing the most valuable type-strain genomes for metagenomic binning, comparative biology and taxonomic classification.</title>
        <authorList>
            <person name="Goeker M."/>
        </authorList>
    </citation>
    <scope>NUCLEOTIDE SEQUENCE [LARGE SCALE GENOMIC DNA]</scope>
    <source>
        <strain evidence="2 3">DSM 24032</strain>
    </source>
</reference>
<evidence type="ECO:0000313" key="2">
    <source>
        <dbReference type="EMBL" id="RBP51165.1"/>
    </source>
</evidence>
<evidence type="ECO:0000256" key="1">
    <source>
        <dbReference type="SAM" id="MobiDB-lite"/>
    </source>
</evidence>
<dbReference type="InterPro" id="IPR024096">
    <property type="entry name" value="NO_sig/Golgi_transp_ligand-bd"/>
</dbReference>
<name>A0A395JL59_9GAMM</name>
<protein>
    <submittedName>
        <fullName evidence="2">Putative hydrocarbon binding protein</fullName>
    </submittedName>
</protein>
<keyword evidence="3" id="KW-1185">Reference proteome</keyword>
<feature type="region of interest" description="Disordered" evidence="1">
    <location>
        <begin position="83"/>
        <end position="108"/>
    </location>
</feature>
<dbReference type="OrthoDB" id="6656431at2"/>
<comment type="caution">
    <text evidence="2">The sequence shown here is derived from an EMBL/GenBank/DDBJ whole genome shotgun (WGS) entry which is preliminary data.</text>
</comment>